<dbReference type="Gene3D" id="3.30.750.24">
    <property type="entry name" value="STAS domain"/>
    <property type="match status" value="1"/>
</dbReference>
<evidence type="ECO:0000256" key="3">
    <source>
        <dbReference type="ARBA" id="ARBA00022989"/>
    </source>
</evidence>
<dbReference type="InterPro" id="IPR036513">
    <property type="entry name" value="STAS_dom_sf"/>
</dbReference>
<evidence type="ECO:0000256" key="2">
    <source>
        <dbReference type="ARBA" id="ARBA00022692"/>
    </source>
</evidence>
<dbReference type="PANTHER" id="PTHR11814">
    <property type="entry name" value="SULFATE TRANSPORTER"/>
    <property type="match status" value="1"/>
</dbReference>
<dbReference type="SUPFAM" id="SSF52091">
    <property type="entry name" value="SpoIIaa-like"/>
    <property type="match status" value="1"/>
</dbReference>
<reference evidence="7 8" key="1">
    <citation type="journal article" date="2010" name="Int. J. Syst. Evol. Microbiol.">
        <title>Thiohalobacter thiocyanaticus gen. nov., sp. nov., a moderately halophilic, sulfur-oxidizing gammaproteobacterium from hypersaline lakes, that utilizes thiocyanate.</title>
        <authorList>
            <person name="Sorokin D.Y."/>
            <person name="Kovaleva O.L."/>
            <person name="Tourova T.P."/>
            <person name="Muyzer G."/>
        </authorList>
    </citation>
    <scope>NUCLEOTIDE SEQUENCE [LARGE SCALE GENOMIC DNA]</scope>
    <source>
        <strain evidence="7 8">Hrh1</strain>
    </source>
</reference>
<name>A0A426QH71_9GAMM</name>
<dbReference type="GO" id="GO:0016020">
    <property type="term" value="C:membrane"/>
    <property type="evidence" value="ECO:0007669"/>
    <property type="project" value="UniProtKB-SubCell"/>
</dbReference>
<evidence type="ECO:0000259" key="6">
    <source>
        <dbReference type="PROSITE" id="PS50801"/>
    </source>
</evidence>
<keyword evidence="8" id="KW-1185">Reference proteome</keyword>
<dbReference type="EMBL" id="QZMU01000001">
    <property type="protein sequence ID" value="RRQ21083.1"/>
    <property type="molecule type" value="Genomic_DNA"/>
</dbReference>
<dbReference type="Pfam" id="PF00916">
    <property type="entry name" value="Sulfate_transp"/>
    <property type="match status" value="1"/>
</dbReference>
<comment type="subcellular location">
    <subcellularLocation>
        <location evidence="1">Membrane</location>
        <topology evidence="1">Multi-pass membrane protein</topology>
    </subcellularLocation>
</comment>
<proteinExistence type="predicted"/>
<dbReference type="PROSITE" id="PS01130">
    <property type="entry name" value="SLC26A"/>
    <property type="match status" value="1"/>
</dbReference>
<feature type="transmembrane region" description="Helical" evidence="5">
    <location>
        <begin position="406"/>
        <end position="437"/>
    </location>
</feature>
<dbReference type="InterPro" id="IPR002645">
    <property type="entry name" value="STAS_dom"/>
</dbReference>
<comment type="caution">
    <text evidence="7">The sequence shown here is derived from an EMBL/GenBank/DDBJ whole genome shotgun (WGS) entry which is preliminary data.</text>
</comment>
<keyword evidence="4 5" id="KW-0472">Membrane</keyword>
<evidence type="ECO:0000256" key="1">
    <source>
        <dbReference type="ARBA" id="ARBA00004141"/>
    </source>
</evidence>
<accession>A0A426QH71</accession>
<feature type="transmembrane region" description="Helical" evidence="5">
    <location>
        <begin position="356"/>
        <end position="386"/>
    </location>
</feature>
<feature type="transmembrane region" description="Helical" evidence="5">
    <location>
        <begin position="94"/>
        <end position="115"/>
    </location>
</feature>
<dbReference type="OrthoDB" id="9769739at2"/>
<keyword evidence="2 5" id="KW-0812">Transmembrane</keyword>
<dbReference type="PROSITE" id="PS50801">
    <property type="entry name" value="STAS"/>
    <property type="match status" value="1"/>
</dbReference>
<dbReference type="GO" id="GO:0008271">
    <property type="term" value="F:secondary active sulfate transmembrane transporter activity"/>
    <property type="evidence" value="ECO:0007669"/>
    <property type="project" value="InterPro"/>
</dbReference>
<dbReference type="NCBIfam" id="NF008660">
    <property type="entry name" value="PRK11660.1"/>
    <property type="match status" value="1"/>
</dbReference>
<evidence type="ECO:0000313" key="8">
    <source>
        <dbReference type="Proteomes" id="UP000287798"/>
    </source>
</evidence>
<evidence type="ECO:0000313" key="7">
    <source>
        <dbReference type="EMBL" id="RRQ21083.1"/>
    </source>
</evidence>
<feature type="transmembrane region" description="Helical" evidence="5">
    <location>
        <begin position="54"/>
        <end position="74"/>
    </location>
</feature>
<feature type="transmembrane region" description="Helical" evidence="5">
    <location>
        <begin position="200"/>
        <end position="221"/>
    </location>
</feature>
<evidence type="ECO:0000256" key="5">
    <source>
        <dbReference type="SAM" id="Phobius"/>
    </source>
</evidence>
<feature type="transmembrane region" description="Helical" evidence="5">
    <location>
        <begin position="27"/>
        <end position="47"/>
    </location>
</feature>
<sequence length="575" mass="60834">MMFEYWNRNALIASLRGYRLADLRADLMAGVTVGIVAVPLAMALAIASGVPPQYGLYTAIIAGLIIALSGGSRFSISGPTAAFVVILLPITHEYGLGGLLLTTVMAGVILIIMGVARMGRLIQYIPYPVTIGFTAGIAVVIAGLQIKDFLGLTTGELPQHFLEKLAMLLQALPSARWPDLVIGLITLSVLLLWTRLKTRIPGHLVALLTGALAAWVLGWFLPDFSVATINSQFSYMLDGVTRQGIPQAPPLPLLPWALPGGDGNPIGISWQLIRELLPAAFTVAMLGAIESLLCAVVADGLTGARHQPDTELIGQGLGNLIGPFFGAIPATAAIARTATNIRAGARSPVAAIVHALVILVVVISLAGLLGQLPMAALAALLLVVAWNMSEARHFVNIVKVAPRCDVVVLLACFGLTVVFDMVIAVAAGLVLAAILFIRRISVLTGTELMDTSAHQHLGELPPHVAVYDINGALFFGAAEKAMSALRSTSRDVRIVILDMSDVPMIDMTGIVALESLLENLHQRGIAVIIANLKPRMQDKLLRAGIREQAGRLEFAGGLDEARERALSLPAQTATM</sequence>
<protein>
    <submittedName>
        <fullName evidence="7">C4-dicarboxylic acid transporter DauA</fullName>
    </submittedName>
</protein>
<feature type="transmembrane region" description="Helical" evidence="5">
    <location>
        <begin position="127"/>
        <end position="146"/>
    </location>
</feature>
<gene>
    <name evidence="7" type="primary">dauA</name>
    <name evidence="7" type="ORF">D6C00_03320</name>
</gene>
<keyword evidence="3 5" id="KW-1133">Transmembrane helix</keyword>
<dbReference type="InterPro" id="IPR018045">
    <property type="entry name" value="S04_transporter_CS"/>
</dbReference>
<dbReference type="InterPro" id="IPR001902">
    <property type="entry name" value="SLC26A/SulP_fam"/>
</dbReference>
<dbReference type="CDD" id="cd07042">
    <property type="entry name" value="STAS_SulP_like_sulfate_transporter"/>
    <property type="match status" value="1"/>
</dbReference>
<organism evidence="7 8">
    <name type="scientific">Thiohalobacter thiocyanaticus</name>
    <dbReference type="NCBI Taxonomy" id="585455"/>
    <lineage>
        <taxon>Bacteria</taxon>
        <taxon>Pseudomonadati</taxon>
        <taxon>Pseudomonadota</taxon>
        <taxon>Gammaproteobacteria</taxon>
        <taxon>Thiohalobacterales</taxon>
        <taxon>Thiohalobacteraceae</taxon>
        <taxon>Thiohalobacter</taxon>
    </lineage>
</organism>
<dbReference type="AlphaFoldDB" id="A0A426QH71"/>
<dbReference type="Pfam" id="PF01740">
    <property type="entry name" value="STAS"/>
    <property type="match status" value="1"/>
</dbReference>
<dbReference type="NCBIfam" id="TIGR00815">
    <property type="entry name" value="sulP"/>
    <property type="match status" value="1"/>
</dbReference>
<evidence type="ECO:0000256" key="4">
    <source>
        <dbReference type="ARBA" id="ARBA00023136"/>
    </source>
</evidence>
<dbReference type="Proteomes" id="UP000287798">
    <property type="component" value="Unassembled WGS sequence"/>
</dbReference>
<feature type="transmembrane region" description="Helical" evidence="5">
    <location>
        <begin position="175"/>
        <end position="193"/>
    </location>
</feature>
<dbReference type="InterPro" id="IPR011547">
    <property type="entry name" value="SLC26A/SulP_dom"/>
</dbReference>
<feature type="domain" description="STAS" evidence="6">
    <location>
        <begin position="462"/>
        <end position="565"/>
    </location>
</feature>